<feature type="compositionally biased region" description="Low complexity" evidence="1">
    <location>
        <begin position="41"/>
        <end position="50"/>
    </location>
</feature>
<dbReference type="EMBL" id="JBCEZU010000001">
    <property type="protein sequence ID" value="KAK9542926.1"/>
    <property type="molecule type" value="Genomic_DNA"/>
</dbReference>
<gene>
    <name evidence="2" type="ORF">VZT92_000748</name>
</gene>
<organism evidence="2 3">
    <name type="scientific">Zoarces viviparus</name>
    <name type="common">Viviparous eelpout</name>
    <name type="synonym">Blennius viviparus</name>
    <dbReference type="NCBI Taxonomy" id="48416"/>
    <lineage>
        <taxon>Eukaryota</taxon>
        <taxon>Metazoa</taxon>
        <taxon>Chordata</taxon>
        <taxon>Craniata</taxon>
        <taxon>Vertebrata</taxon>
        <taxon>Euteleostomi</taxon>
        <taxon>Actinopterygii</taxon>
        <taxon>Neopterygii</taxon>
        <taxon>Teleostei</taxon>
        <taxon>Neoteleostei</taxon>
        <taxon>Acanthomorphata</taxon>
        <taxon>Eupercaria</taxon>
        <taxon>Perciformes</taxon>
        <taxon>Cottioidei</taxon>
        <taxon>Zoarcales</taxon>
        <taxon>Zoarcidae</taxon>
        <taxon>Zoarcinae</taxon>
        <taxon>Zoarces</taxon>
    </lineage>
</organism>
<feature type="compositionally biased region" description="Polar residues" evidence="1">
    <location>
        <begin position="53"/>
        <end position="75"/>
    </location>
</feature>
<evidence type="ECO:0000256" key="1">
    <source>
        <dbReference type="SAM" id="MobiDB-lite"/>
    </source>
</evidence>
<reference evidence="2 3" key="1">
    <citation type="journal article" date="2024" name="Genome Biol. Evol.">
        <title>Chromosome-level genome assembly of the viviparous eelpout Zoarces viviparus.</title>
        <authorList>
            <person name="Fuhrmann N."/>
            <person name="Brasseur M.V."/>
            <person name="Bakowski C.E."/>
            <person name="Podsiadlowski L."/>
            <person name="Prost S."/>
            <person name="Krehenwinkel H."/>
            <person name="Mayer C."/>
        </authorList>
    </citation>
    <scope>NUCLEOTIDE SEQUENCE [LARGE SCALE GENOMIC DNA]</scope>
    <source>
        <strain evidence="2">NO-MEL_2022_Ind0_liver</strain>
    </source>
</reference>
<evidence type="ECO:0000313" key="3">
    <source>
        <dbReference type="Proteomes" id="UP001488805"/>
    </source>
</evidence>
<keyword evidence="3" id="KW-1185">Reference proteome</keyword>
<comment type="caution">
    <text evidence="2">The sequence shown here is derived from an EMBL/GenBank/DDBJ whole genome shotgun (WGS) entry which is preliminary data.</text>
</comment>
<protein>
    <submittedName>
        <fullName evidence="2">Uncharacterized protein</fullName>
    </submittedName>
</protein>
<sequence length="86" mass="9291">MMDSCVSLSPHILTNTAKALQDTSHSPKPMADSCVQRRVTRISSSSSGRSPLAHTTSSIRRGQVSPTRPSTSLLTERSKYRCVTGT</sequence>
<feature type="region of interest" description="Disordered" evidence="1">
    <location>
        <begin position="19"/>
        <end position="86"/>
    </location>
</feature>
<name>A0AAW1G7W0_ZOAVI</name>
<dbReference type="Proteomes" id="UP001488805">
    <property type="component" value="Unassembled WGS sequence"/>
</dbReference>
<accession>A0AAW1G7W0</accession>
<evidence type="ECO:0000313" key="2">
    <source>
        <dbReference type="EMBL" id="KAK9542926.1"/>
    </source>
</evidence>
<proteinExistence type="predicted"/>
<dbReference type="AlphaFoldDB" id="A0AAW1G7W0"/>